<dbReference type="HAMAP" id="MF_00230">
    <property type="entry name" value="CobT"/>
    <property type="match status" value="1"/>
</dbReference>
<dbReference type="NCBIfam" id="TIGR03160">
    <property type="entry name" value="cobT_DBIPRT"/>
    <property type="match status" value="1"/>
</dbReference>
<evidence type="ECO:0000256" key="9">
    <source>
        <dbReference type="ARBA" id="ARBA00030686"/>
    </source>
</evidence>
<keyword evidence="13" id="KW-1185">Reference proteome</keyword>
<evidence type="ECO:0000256" key="4">
    <source>
        <dbReference type="ARBA" id="ARBA00011991"/>
    </source>
</evidence>
<protein>
    <recommendedName>
        <fullName evidence="5 11">Nicotinate-nucleotide--dimethylbenzimidazole phosphoribosyltransferase</fullName>
        <shortName evidence="11">NN:DBI PRT</shortName>
        <ecNumber evidence="4 11">2.4.2.21</ecNumber>
    </recommendedName>
    <alternativeName>
        <fullName evidence="9 11">N(1)-alpha-phosphoribosyltransferase</fullName>
    </alternativeName>
</protein>
<keyword evidence="7 11" id="KW-0328">Glycosyltransferase</keyword>
<dbReference type="InterPro" id="IPR003200">
    <property type="entry name" value="Nict_dMeBzImd_PRibTrfase"/>
</dbReference>
<evidence type="ECO:0000256" key="6">
    <source>
        <dbReference type="ARBA" id="ARBA00022573"/>
    </source>
</evidence>
<evidence type="ECO:0000256" key="11">
    <source>
        <dbReference type="HAMAP-Rule" id="MF_00230"/>
    </source>
</evidence>
<dbReference type="InterPro" id="IPR017846">
    <property type="entry name" value="Nict_dMeBzImd_PRibTrfase_bact"/>
</dbReference>
<comment type="catalytic activity">
    <reaction evidence="10 11">
        <text>5,6-dimethylbenzimidazole + nicotinate beta-D-ribonucleotide = alpha-ribazole 5'-phosphate + nicotinate + H(+)</text>
        <dbReference type="Rhea" id="RHEA:11196"/>
        <dbReference type="ChEBI" id="CHEBI:15378"/>
        <dbReference type="ChEBI" id="CHEBI:15890"/>
        <dbReference type="ChEBI" id="CHEBI:32544"/>
        <dbReference type="ChEBI" id="CHEBI:57502"/>
        <dbReference type="ChEBI" id="CHEBI:57918"/>
        <dbReference type="EC" id="2.4.2.21"/>
    </reaction>
</comment>
<evidence type="ECO:0000313" key="13">
    <source>
        <dbReference type="Proteomes" id="UP000538292"/>
    </source>
</evidence>
<name>A0A7W1XR37_9BACL</name>
<comment type="similarity">
    <text evidence="3 11">Belongs to the CobT family.</text>
</comment>
<comment type="caution">
    <text evidence="12">The sequence shown here is derived from an EMBL/GenBank/DDBJ whole genome shotgun (WGS) entry which is preliminary data.</text>
</comment>
<sequence>MADKMKKHVDQLTKPVGSLGQLEEIMVRLAAITGEMFPELHQKAVVIFCGDHGVAEEGVSAYPQEATALMIQSFDRGKAAINLLAKRAGAELCVVDVGSKLEEVPESVVSARVRKGTRNFCVEKAMTEEEVMQAIQTGRKTVCKLREKGVRLLAVGELGIGNTTAGAAVASALTGMEVKRMTGRGSGLSDSAYAHKCRVIEKALLRHRPDPDRPLEVLAQVGGLEIAGMAGAYIGAAENRMPVITDGFISTVAALAAARWKPEIKSYLFASHASVEPGHSVILKQLGLKPLLHADMRLGEGSGAALAMPIFETAVTLAREMATFADLGLAGPSA</sequence>
<accession>A0A7W1XR37</accession>
<reference evidence="12 13" key="1">
    <citation type="submission" date="2020-07" db="EMBL/GenBank/DDBJ databases">
        <title>Thermoactinomyces phylogeny.</title>
        <authorList>
            <person name="Dunlap C."/>
        </authorList>
    </citation>
    <scope>NUCLEOTIDE SEQUENCE [LARGE SCALE GENOMIC DNA]</scope>
    <source>
        <strain evidence="12 13">AMNI-1</strain>
    </source>
</reference>
<dbReference type="GO" id="GO:0008939">
    <property type="term" value="F:nicotinate-nucleotide-dimethylbenzimidazole phosphoribosyltransferase activity"/>
    <property type="evidence" value="ECO:0007669"/>
    <property type="project" value="UniProtKB-UniRule"/>
</dbReference>
<dbReference type="GO" id="GO:0009236">
    <property type="term" value="P:cobalamin biosynthetic process"/>
    <property type="evidence" value="ECO:0007669"/>
    <property type="project" value="UniProtKB-UniRule"/>
</dbReference>
<dbReference type="PANTHER" id="PTHR43463">
    <property type="entry name" value="NICOTINATE-NUCLEOTIDE--DIMETHYLBENZIMIDAZOLE PHOSPHORIBOSYLTRANSFERASE"/>
    <property type="match status" value="1"/>
</dbReference>
<dbReference type="FunFam" id="3.40.50.10210:FF:000001">
    <property type="entry name" value="Nicotinate-nucleotide--dimethylbenzimidazole phosphoribosyltransferase"/>
    <property type="match status" value="1"/>
</dbReference>
<dbReference type="PANTHER" id="PTHR43463:SF1">
    <property type="entry name" value="NICOTINATE-NUCLEOTIDE--DIMETHYLBENZIMIDAZOLE PHOSPHORIBOSYLTRANSFERASE"/>
    <property type="match status" value="1"/>
</dbReference>
<dbReference type="AlphaFoldDB" id="A0A7W1XR37"/>
<dbReference type="Proteomes" id="UP000538292">
    <property type="component" value="Unassembled WGS sequence"/>
</dbReference>
<evidence type="ECO:0000256" key="5">
    <source>
        <dbReference type="ARBA" id="ARBA00015486"/>
    </source>
</evidence>
<comment type="function">
    <text evidence="1 11">Catalyzes the synthesis of alpha-ribazole-5'-phosphate from nicotinate mononucleotide (NAMN) and 5,6-dimethylbenzimidazole (DMB).</text>
</comment>
<dbReference type="Pfam" id="PF02277">
    <property type="entry name" value="DBI_PRT"/>
    <property type="match status" value="1"/>
</dbReference>
<dbReference type="EC" id="2.4.2.21" evidence="4 11"/>
<proteinExistence type="inferred from homology"/>
<dbReference type="EMBL" id="JACEOL010000009">
    <property type="protein sequence ID" value="MBA4601495.1"/>
    <property type="molecule type" value="Genomic_DNA"/>
</dbReference>
<organism evidence="12 13">
    <name type="scientific">Thermoactinomyces mirandus</name>
    <dbReference type="NCBI Taxonomy" id="2756294"/>
    <lineage>
        <taxon>Bacteria</taxon>
        <taxon>Bacillati</taxon>
        <taxon>Bacillota</taxon>
        <taxon>Bacilli</taxon>
        <taxon>Bacillales</taxon>
        <taxon>Thermoactinomycetaceae</taxon>
        <taxon>Thermoactinomyces</taxon>
    </lineage>
</organism>
<keyword evidence="8 11" id="KW-0808">Transferase</keyword>
<evidence type="ECO:0000256" key="8">
    <source>
        <dbReference type="ARBA" id="ARBA00022679"/>
    </source>
</evidence>
<dbReference type="NCBIfam" id="NF000996">
    <property type="entry name" value="PRK00105.1"/>
    <property type="match status" value="1"/>
</dbReference>
<dbReference type="Gene3D" id="1.10.1610.10">
    <property type="match status" value="1"/>
</dbReference>
<evidence type="ECO:0000256" key="1">
    <source>
        <dbReference type="ARBA" id="ARBA00002197"/>
    </source>
</evidence>
<evidence type="ECO:0000256" key="2">
    <source>
        <dbReference type="ARBA" id="ARBA00005049"/>
    </source>
</evidence>
<evidence type="ECO:0000256" key="3">
    <source>
        <dbReference type="ARBA" id="ARBA00007110"/>
    </source>
</evidence>
<keyword evidence="6 11" id="KW-0169">Cobalamin biosynthesis</keyword>
<dbReference type="CDD" id="cd02439">
    <property type="entry name" value="DMB-PRT_CobT"/>
    <property type="match status" value="1"/>
</dbReference>
<gene>
    <name evidence="11 12" type="primary">cobT</name>
    <name evidence="12" type="ORF">H2C83_03990</name>
</gene>
<dbReference type="InterPro" id="IPR036087">
    <property type="entry name" value="Nict_dMeBzImd_PRibTrfase_sf"/>
</dbReference>
<evidence type="ECO:0000256" key="10">
    <source>
        <dbReference type="ARBA" id="ARBA00047340"/>
    </source>
</evidence>
<evidence type="ECO:0000256" key="7">
    <source>
        <dbReference type="ARBA" id="ARBA00022676"/>
    </source>
</evidence>
<dbReference type="UniPathway" id="UPA00061">
    <property type="reaction ID" value="UER00516"/>
</dbReference>
<evidence type="ECO:0000313" key="12">
    <source>
        <dbReference type="EMBL" id="MBA4601495.1"/>
    </source>
</evidence>
<feature type="active site" description="Proton acceptor" evidence="11">
    <location>
        <position position="300"/>
    </location>
</feature>
<comment type="pathway">
    <text evidence="2 11">Nucleoside biosynthesis; alpha-ribazole biosynthesis; alpha-ribazole from 5,6-dimethylbenzimidazole: step 1/2.</text>
</comment>
<dbReference type="Gene3D" id="3.40.50.10210">
    <property type="match status" value="1"/>
</dbReference>
<dbReference type="SUPFAM" id="SSF52733">
    <property type="entry name" value="Nicotinate mononucleotide:5,6-dimethylbenzimidazole phosphoribosyltransferase (CobT)"/>
    <property type="match status" value="1"/>
</dbReference>
<dbReference type="InterPro" id="IPR023195">
    <property type="entry name" value="Nict_dMeBzImd_PRibTrfase_N"/>
</dbReference>